<evidence type="ECO:0000313" key="2">
    <source>
        <dbReference type="Proteomes" id="UP000236732"/>
    </source>
</evidence>
<reference evidence="1 2" key="1">
    <citation type="submission" date="2016-10" db="EMBL/GenBank/DDBJ databases">
        <authorList>
            <person name="de Groot N.N."/>
        </authorList>
    </citation>
    <scope>NUCLEOTIDE SEQUENCE [LARGE SCALE GENOMIC DNA]</scope>
    <source>
        <strain evidence="1 2">CGMCC 4.7037</strain>
    </source>
</reference>
<name>A0A1H6CQ41_9ACTN</name>
<organism evidence="1 2">
    <name type="scientific">Nonomuraea solani</name>
    <dbReference type="NCBI Taxonomy" id="1144553"/>
    <lineage>
        <taxon>Bacteria</taxon>
        <taxon>Bacillati</taxon>
        <taxon>Actinomycetota</taxon>
        <taxon>Actinomycetes</taxon>
        <taxon>Streptosporangiales</taxon>
        <taxon>Streptosporangiaceae</taxon>
        <taxon>Nonomuraea</taxon>
    </lineage>
</organism>
<accession>A0A1H6CQ41</accession>
<proteinExistence type="predicted"/>
<sequence length="75" mass="8606">MLIDEWDLADEARRIGTRPRTIGELFAVERPSLKPLPVETFETGRWFTPRVDRFSHSLTELPGVFHQFRGHTAGG</sequence>
<dbReference type="AlphaFoldDB" id="A0A1H6CQ41"/>
<gene>
    <name evidence="1" type="ORF">SAMN05444920_104246</name>
</gene>
<evidence type="ECO:0000313" key="1">
    <source>
        <dbReference type="EMBL" id="SEG75110.1"/>
    </source>
</evidence>
<dbReference type="Proteomes" id="UP000236732">
    <property type="component" value="Unassembled WGS sequence"/>
</dbReference>
<protein>
    <submittedName>
        <fullName evidence="1">Uncharacterized protein</fullName>
    </submittedName>
</protein>
<dbReference type="RefSeq" id="WP_200824027.1">
    <property type="nucleotide sequence ID" value="NZ_FNVT01000004.1"/>
</dbReference>
<dbReference type="EMBL" id="FNVT01000004">
    <property type="protein sequence ID" value="SEG75110.1"/>
    <property type="molecule type" value="Genomic_DNA"/>
</dbReference>
<keyword evidence="2" id="KW-1185">Reference proteome</keyword>